<protein>
    <submittedName>
        <fullName evidence="2">Transcriptional regulator with XRE-family HTH domain</fullName>
    </submittedName>
</protein>
<dbReference type="RefSeq" id="WP_184661508.1">
    <property type="nucleotide sequence ID" value="NZ_CP031518.1"/>
</dbReference>
<evidence type="ECO:0000313" key="3">
    <source>
        <dbReference type="Proteomes" id="UP000518887"/>
    </source>
</evidence>
<feature type="domain" description="HTH cro/C1-type" evidence="1">
    <location>
        <begin position="20"/>
        <end position="72"/>
    </location>
</feature>
<dbReference type="GO" id="GO:0003677">
    <property type="term" value="F:DNA binding"/>
    <property type="evidence" value="ECO:0007669"/>
    <property type="project" value="InterPro"/>
</dbReference>
<dbReference type="PROSITE" id="PS50943">
    <property type="entry name" value="HTH_CROC1"/>
    <property type="match status" value="1"/>
</dbReference>
<reference evidence="2 3" key="1">
    <citation type="submission" date="2020-08" db="EMBL/GenBank/DDBJ databases">
        <title>Genomic Encyclopedia of Type Strains, Phase IV (KMG-IV): sequencing the most valuable type-strain genomes for metagenomic binning, comparative biology and taxonomic classification.</title>
        <authorList>
            <person name="Goeker M."/>
        </authorList>
    </citation>
    <scope>NUCLEOTIDE SEQUENCE [LARGE SCALE GENOMIC DNA]</scope>
    <source>
        <strain evidence="2 3">DSM 103462</strain>
    </source>
</reference>
<dbReference type="Proteomes" id="UP000518887">
    <property type="component" value="Unassembled WGS sequence"/>
</dbReference>
<dbReference type="Pfam" id="PF13560">
    <property type="entry name" value="HTH_31"/>
    <property type="match status" value="1"/>
</dbReference>
<dbReference type="AlphaFoldDB" id="A0A7W8GBN6"/>
<comment type="caution">
    <text evidence="2">The sequence shown here is derived from an EMBL/GenBank/DDBJ whole genome shotgun (WGS) entry which is preliminary data.</text>
</comment>
<sequence>MRIDSLSSDIQILKEVGERLKKARLRARMTQAELSSASGVGKSTIERAEQGEGIQLLNLIKIMRSLDALPQLDTVFPLYELSPMDYLAISDKKSAFAQVKRVYKKRKGSSSSDSDFVWGEDK</sequence>
<dbReference type="InterPro" id="IPR010982">
    <property type="entry name" value="Lambda_DNA-bd_dom_sf"/>
</dbReference>
<organism evidence="2 3">
    <name type="scientific">Treponema ruminis</name>
    <dbReference type="NCBI Taxonomy" id="744515"/>
    <lineage>
        <taxon>Bacteria</taxon>
        <taxon>Pseudomonadati</taxon>
        <taxon>Spirochaetota</taxon>
        <taxon>Spirochaetia</taxon>
        <taxon>Spirochaetales</taxon>
        <taxon>Treponemataceae</taxon>
        <taxon>Treponema</taxon>
    </lineage>
</organism>
<keyword evidence="3" id="KW-1185">Reference proteome</keyword>
<dbReference type="SUPFAM" id="SSF47413">
    <property type="entry name" value="lambda repressor-like DNA-binding domains"/>
    <property type="match status" value="1"/>
</dbReference>
<dbReference type="EMBL" id="JACHFQ010000010">
    <property type="protein sequence ID" value="MBB5227352.1"/>
    <property type="molecule type" value="Genomic_DNA"/>
</dbReference>
<evidence type="ECO:0000259" key="1">
    <source>
        <dbReference type="PROSITE" id="PS50943"/>
    </source>
</evidence>
<proteinExistence type="predicted"/>
<dbReference type="SMART" id="SM00530">
    <property type="entry name" value="HTH_XRE"/>
    <property type="match status" value="1"/>
</dbReference>
<accession>A0A7W8GBN6</accession>
<dbReference type="InterPro" id="IPR001387">
    <property type="entry name" value="Cro/C1-type_HTH"/>
</dbReference>
<evidence type="ECO:0000313" key="2">
    <source>
        <dbReference type="EMBL" id="MBB5227352.1"/>
    </source>
</evidence>
<dbReference type="Gene3D" id="1.10.260.40">
    <property type="entry name" value="lambda repressor-like DNA-binding domains"/>
    <property type="match status" value="1"/>
</dbReference>
<dbReference type="CDD" id="cd00093">
    <property type="entry name" value="HTH_XRE"/>
    <property type="match status" value="1"/>
</dbReference>
<gene>
    <name evidence="2" type="ORF">HNP76_002751</name>
</gene>
<name>A0A7W8GBN6_9SPIR</name>